<organism evidence="2 3">
    <name type="scientific">Nezara viridula</name>
    <name type="common">Southern green stink bug</name>
    <name type="synonym">Cimex viridulus</name>
    <dbReference type="NCBI Taxonomy" id="85310"/>
    <lineage>
        <taxon>Eukaryota</taxon>
        <taxon>Metazoa</taxon>
        <taxon>Ecdysozoa</taxon>
        <taxon>Arthropoda</taxon>
        <taxon>Hexapoda</taxon>
        <taxon>Insecta</taxon>
        <taxon>Pterygota</taxon>
        <taxon>Neoptera</taxon>
        <taxon>Paraneoptera</taxon>
        <taxon>Hemiptera</taxon>
        <taxon>Heteroptera</taxon>
        <taxon>Panheteroptera</taxon>
        <taxon>Pentatomomorpha</taxon>
        <taxon>Pentatomoidea</taxon>
        <taxon>Pentatomidae</taxon>
        <taxon>Pentatominae</taxon>
        <taxon>Nezara</taxon>
    </lineage>
</organism>
<name>A0A9P0ECY3_NEZVI</name>
<dbReference type="EMBL" id="OV725079">
    <property type="protein sequence ID" value="CAH1394488.1"/>
    <property type="molecule type" value="Genomic_DNA"/>
</dbReference>
<reference evidence="2" key="1">
    <citation type="submission" date="2022-01" db="EMBL/GenBank/DDBJ databases">
        <authorList>
            <person name="King R."/>
        </authorList>
    </citation>
    <scope>NUCLEOTIDE SEQUENCE</scope>
</reference>
<dbReference type="Proteomes" id="UP001152798">
    <property type="component" value="Chromosome 3"/>
</dbReference>
<sequence>MRYPSVVNSYTNSRSRTNTYVYGMRPADWIQYREHRKASWWIGSGRNRQKMTEPAEASMVRDDEETAEGAPGRGARKKTKCSPIKRHATASGMHRM</sequence>
<protein>
    <submittedName>
        <fullName evidence="2">Uncharacterized protein</fullName>
    </submittedName>
</protein>
<evidence type="ECO:0000313" key="2">
    <source>
        <dbReference type="EMBL" id="CAH1394488.1"/>
    </source>
</evidence>
<feature type="region of interest" description="Disordered" evidence="1">
    <location>
        <begin position="47"/>
        <end position="96"/>
    </location>
</feature>
<evidence type="ECO:0000313" key="3">
    <source>
        <dbReference type="Proteomes" id="UP001152798"/>
    </source>
</evidence>
<proteinExistence type="predicted"/>
<accession>A0A9P0ECY3</accession>
<feature type="compositionally biased region" description="Basic residues" evidence="1">
    <location>
        <begin position="74"/>
        <end position="96"/>
    </location>
</feature>
<evidence type="ECO:0000256" key="1">
    <source>
        <dbReference type="SAM" id="MobiDB-lite"/>
    </source>
</evidence>
<dbReference type="AlphaFoldDB" id="A0A9P0ECY3"/>
<gene>
    <name evidence="2" type="ORF">NEZAVI_LOCUS4987</name>
</gene>
<keyword evidence="3" id="KW-1185">Reference proteome</keyword>